<reference evidence="1 2" key="1">
    <citation type="submission" date="2015-09" db="EMBL/GenBank/DDBJ databases">
        <title>Genome sequence of Acetobacterium wieringae DSM 1911.</title>
        <authorList>
            <person name="Poehlein A."/>
            <person name="Bengelsdorf F.R."/>
            <person name="Schiel-Bengelsdorf B."/>
            <person name="Duerre P."/>
            <person name="Daniel R."/>
        </authorList>
    </citation>
    <scope>NUCLEOTIDE SEQUENCE [LARGE SCALE GENOMIC DNA]</scope>
    <source>
        <strain evidence="1 2">DSM 1911</strain>
    </source>
</reference>
<organism evidence="1 2">
    <name type="scientific">Acetobacterium wieringae</name>
    <dbReference type="NCBI Taxonomy" id="52694"/>
    <lineage>
        <taxon>Bacteria</taxon>
        <taxon>Bacillati</taxon>
        <taxon>Bacillota</taxon>
        <taxon>Clostridia</taxon>
        <taxon>Eubacteriales</taxon>
        <taxon>Eubacteriaceae</taxon>
        <taxon>Acetobacterium</taxon>
    </lineage>
</organism>
<dbReference type="EMBL" id="LKEU01000020">
    <property type="protein sequence ID" value="OFV71471.1"/>
    <property type="molecule type" value="Genomic_DNA"/>
</dbReference>
<dbReference type="RefSeq" id="WP_139142317.1">
    <property type="nucleotide sequence ID" value="NZ_LKEU01000020.1"/>
</dbReference>
<dbReference type="STRING" id="52694.ACWI_09710"/>
<comment type="caution">
    <text evidence="1">The sequence shown here is derived from an EMBL/GenBank/DDBJ whole genome shotgun (WGS) entry which is preliminary data.</text>
</comment>
<gene>
    <name evidence="1" type="ORF">ACWI_09710</name>
</gene>
<name>A0A1F2PL66_9FIRM</name>
<protein>
    <submittedName>
        <fullName evidence="1">Uncharacterized protein</fullName>
    </submittedName>
</protein>
<dbReference type="OrthoDB" id="9762440at2"/>
<proteinExistence type="predicted"/>
<accession>A0A1F2PL66</accession>
<sequence length="340" mass="39248">MERNENVTQSLCIVYDGAVVEVDSLKEGLKLADEMVCENGSDITIVQNEEVIARREWIAESEVIDPFGDPMDAERDPIVFEGVGFYSDWLIDQNFKENEDKDKPFNVLFDTGRVSDVQYEQLHNAESPVASASELKSWKLELILEINNCTRIAENREMFIEMMKDRSYGVCWNDERRYITFTTPDGNVCRNSSLYPSDRFTKEYLLKQFEDNYQKNNLDKLKTFGALLNSNQAFDCELIIGDVDMPASFVWNEESRITPYGCDYFKPLMECSYELLENGNISIADCDEVTGEKFALACAGYISTSEFNKMFSEVVLDEKAHDSTQDQRYEDLEDEWEPEM</sequence>
<evidence type="ECO:0000313" key="2">
    <source>
        <dbReference type="Proteomes" id="UP000176244"/>
    </source>
</evidence>
<evidence type="ECO:0000313" key="1">
    <source>
        <dbReference type="EMBL" id="OFV71471.1"/>
    </source>
</evidence>
<dbReference type="Proteomes" id="UP000176244">
    <property type="component" value="Unassembled WGS sequence"/>
</dbReference>
<dbReference type="AlphaFoldDB" id="A0A1F2PL66"/>